<dbReference type="STRING" id="1123384.AJ81_03255"/>
<dbReference type="Pfam" id="PF10974">
    <property type="entry name" value="DUF2804"/>
    <property type="match status" value="1"/>
</dbReference>
<dbReference type="AlphaFoldDB" id="A0A0X1KPZ4"/>
<evidence type="ECO:0000313" key="2">
    <source>
        <dbReference type="Proteomes" id="UP000077469"/>
    </source>
</evidence>
<keyword evidence="2" id="KW-1185">Reference proteome</keyword>
<dbReference type="KEGG" id="phy:AJ81_03255"/>
<evidence type="ECO:0000313" key="1">
    <source>
        <dbReference type="EMBL" id="AJC73388.1"/>
    </source>
</evidence>
<dbReference type="RefSeq" id="WP_031504027.1">
    <property type="nucleotide sequence ID" value="NC_022795.1"/>
</dbReference>
<dbReference type="EMBL" id="CP007141">
    <property type="protein sequence ID" value="AJC73388.1"/>
    <property type="molecule type" value="Genomic_DNA"/>
</dbReference>
<sequence>MESSSNEITQSVDLCVGWGRLNPNALGWSRKPLIRANLRDHFLRKKKWNYWAVMNQDCLFSATISNIDYVGMVFVYFLDLESKDFFEETVITPFGAGCDLSETFHESVSFHSKKMSVRFEVVHEKVLISVSIPHTSLGRVDAQIKVYFSSQESLTVVVPWSWRRFQLTTKCVGLPCEGTLLVGNRTYEFNVNDSFATFDFGRGVWKYRTFWNWASFSTALENHIIGVNLGAGWTDGTGANENAVFVDGKLIKIDSDVSFDYDRKDLFKPWHIYTKSSDQVELEFHPFFERIAKSNLLIVASSVHQMIGRFKGFVRDAEHNLYIVDGALGWAEEHRARW</sequence>
<dbReference type="OrthoDB" id="9762066at2"/>
<dbReference type="Proteomes" id="UP000077469">
    <property type="component" value="Chromosome"/>
</dbReference>
<evidence type="ECO:0008006" key="3">
    <source>
        <dbReference type="Google" id="ProtNLM"/>
    </source>
</evidence>
<reference evidence="1 2" key="1">
    <citation type="submission" date="2014-01" db="EMBL/GenBank/DDBJ databases">
        <title>Genome sequencing of Thermotog hypogea.</title>
        <authorList>
            <person name="Zhang X."/>
            <person name="Alvare G."/>
            <person name="Fristensky B."/>
            <person name="Chen L."/>
            <person name="Suen T."/>
            <person name="Chen Q."/>
            <person name="Ma K."/>
        </authorList>
    </citation>
    <scope>NUCLEOTIDE SEQUENCE [LARGE SCALE GENOMIC DNA]</scope>
    <source>
        <strain evidence="1 2">DSM 11164</strain>
    </source>
</reference>
<dbReference type="PANTHER" id="PTHR35868:SF3">
    <property type="entry name" value="DUF2804 DOMAIN-CONTAINING PROTEIN"/>
    <property type="match status" value="1"/>
</dbReference>
<protein>
    <recommendedName>
        <fullName evidence="3">DUF2804 domain-containing protein</fullName>
    </recommendedName>
</protein>
<accession>A0A0X1KPZ4</accession>
<gene>
    <name evidence="1" type="ORF">AJ81_03255</name>
</gene>
<dbReference type="PaxDb" id="1123384-AJ81_03255"/>
<dbReference type="PATRIC" id="fig|1123384.7.peg.634"/>
<proteinExistence type="predicted"/>
<dbReference type="PANTHER" id="PTHR35868">
    <property type="entry name" value="DUF2804 DOMAIN-CONTAINING PROTEIN-RELATED"/>
    <property type="match status" value="1"/>
</dbReference>
<dbReference type="InterPro" id="IPR021243">
    <property type="entry name" value="DUF2804"/>
</dbReference>
<organism evidence="1 2">
    <name type="scientific">Pseudothermotoga hypogea DSM 11164 = NBRC 106472</name>
    <dbReference type="NCBI Taxonomy" id="1123384"/>
    <lineage>
        <taxon>Bacteria</taxon>
        <taxon>Thermotogati</taxon>
        <taxon>Thermotogota</taxon>
        <taxon>Thermotogae</taxon>
        <taxon>Thermotogales</taxon>
        <taxon>Thermotogaceae</taxon>
        <taxon>Pseudothermotoga</taxon>
    </lineage>
</organism>
<name>A0A0X1KPZ4_9THEM</name>